<keyword evidence="4" id="KW-1005">Bacterial flagellum biogenesis</keyword>
<reference evidence="7" key="1">
    <citation type="submission" date="2016-10" db="EMBL/GenBank/DDBJ databases">
        <authorList>
            <person name="Varghese N."/>
            <person name="Submissions S."/>
        </authorList>
    </citation>
    <scope>NUCLEOTIDE SEQUENCE [LARGE SCALE GENOMIC DNA]</scope>
    <source>
        <strain evidence="7">Nm10</strain>
    </source>
</reference>
<keyword evidence="3 4" id="KW-0574">Periplasm</keyword>
<keyword evidence="2" id="KW-0732">Signal</keyword>
<dbReference type="GO" id="GO:0042597">
    <property type="term" value="C:periplasmic space"/>
    <property type="evidence" value="ECO:0007669"/>
    <property type="project" value="UniProtKB-SubCell"/>
</dbReference>
<dbReference type="InterPro" id="IPR041231">
    <property type="entry name" value="FlgA_N"/>
</dbReference>
<dbReference type="InterPro" id="IPR017585">
    <property type="entry name" value="SAF_FlgA"/>
</dbReference>
<dbReference type="Pfam" id="PF17656">
    <property type="entry name" value="ChapFlgA_N"/>
    <property type="match status" value="1"/>
</dbReference>
<protein>
    <recommendedName>
        <fullName evidence="4">Flagella basal body P-ring formation protein FlgA</fullName>
    </recommendedName>
</protein>
<keyword evidence="6" id="KW-0969">Cilium</keyword>
<proteinExistence type="inferred from homology"/>
<evidence type="ECO:0000256" key="3">
    <source>
        <dbReference type="ARBA" id="ARBA00022764"/>
    </source>
</evidence>
<dbReference type="EMBL" id="FNLN01000017">
    <property type="protein sequence ID" value="SDU01409.1"/>
    <property type="molecule type" value="Genomic_DNA"/>
</dbReference>
<dbReference type="Proteomes" id="UP000182882">
    <property type="component" value="Unassembled WGS sequence"/>
</dbReference>
<dbReference type="Gene3D" id="3.90.1210.10">
    <property type="entry name" value="Antifreeze-like/N-acetylneuraminic acid synthase C-terminal domain"/>
    <property type="match status" value="1"/>
</dbReference>
<accession>A0A1H2F262</accession>
<sequence>MNDPANKKIMTRYSILILCPIILALASFTPALASRHKNVPPRQEISLINNAIENFLYSNTASLPGHVTVNIGQIDRHLVLPECAQLEPFIPVGNRLWGKTSIGVRCNSGSATWTIYVQAEINVMANVLHTARPIATGQIITNEDIAPQNINLTQLPEGILTDASLIVGKVAATNLPAGQPLRPQMLRAPHVILRGQTVNLVVQGRGFNIQSEGQALADAADGQVIQVRNKSGRIISGLARPNSTVEIRP</sequence>
<dbReference type="CDD" id="cd11614">
    <property type="entry name" value="SAF_CpaB_FlgA_like"/>
    <property type="match status" value="1"/>
</dbReference>
<dbReference type="GO" id="GO:0044780">
    <property type="term" value="P:bacterial-type flagellum assembly"/>
    <property type="evidence" value="ECO:0007669"/>
    <property type="project" value="InterPro"/>
</dbReference>
<dbReference type="NCBIfam" id="TIGR03170">
    <property type="entry name" value="flgA_cterm"/>
    <property type="match status" value="1"/>
</dbReference>
<evidence type="ECO:0000256" key="2">
    <source>
        <dbReference type="ARBA" id="ARBA00022729"/>
    </source>
</evidence>
<keyword evidence="7" id="KW-1185">Reference proteome</keyword>
<dbReference type="PANTHER" id="PTHR36307">
    <property type="entry name" value="FLAGELLA BASAL BODY P-RING FORMATION PROTEIN FLGA"/>
    <property type="match status" value="1"/>
</dbReference>
<dbReference type="Gene3D" id="2.30.30.760">
    <property type="match status" value="1"/>
</dbReference>
<evidence type="ECO:0000256" key="1">
    <source>
        <dbReference type="ARBA" id="ARBA00004418"/>
    </source>
</evidence>
<evidence type="ECO:0000256" key="4">
    <source>
        <dbReference type="RuleBase" id="RU362063"/>
    </source>
</evidence>
<keyword evidence="6" id="KW-0966">Cell projection</keyword>
<feature type="domain" description="SAF" evidence="5">
    <location>
        <begin position="125"/>
        <end position="187"/>
    </location>
</feature>
<gene>
    <name evidence="6" type="ORF">SAMN05216406_11721</name>
</gene>
<name>A0A1H2F262_9PROT</name>
<evidence type="ECO:0000313" key="6">
    <source>
        <dbReference type="EMBL" id="SDU01409.1"/>
    </source>
</evidence>
<dbReference type="InterPro" id="IPR039246">
    <property type="entry name" value="Flagellar_FlgA"/>
</dbReference>
<dbReference type="Pfam" id="PF13144">
    <property type="entry name" value="ChapFlgA"/>
    <property type="match status" value="1"/>
</dbReference>
<dbReference type="InterPro" id="IPR013974">
    <property type="entry name" value="SAF"/>
</dbReference>
<comment type="similarity">
    <text evidence="4">Belongs to the FlgA family.</text>
</comment>
<organism evidence="6 7">
    <name type="scientific">Nitrosomonas ureae</name>
    <dbReference type="NCBI Taxonomy" id="44577"/>
    <lineage>
        <taxon>Bacteria</taxon>
        <taxon>Pseudomonadati</taxon>
        <taxon>Pseudomonadota</taxon>
        <taxon>Betaproteobacteria</taxon>
        <taxon>Nitrosomonadales</taxon>
        <taxon>Nitrosomonadaceae</taxon>
        <taxon>Nitrosomonas</taxon>
    </lineage>
</organism>
<dbReference type="SMART" id="SM00858">
    <property type="entry name" value="SAF"/>
    <property type="match status" value="1"/>
</dbReference>
<keyword evidence="6" id="KW-0282">Flagellum</keyword>
<dbReference type="AlphaFoldDB" id="A0A1H2F262"/>
<comment type="function">
    <text evidence="4">Involved in the assembly process of the P-ring formation. It may associate with FlgF on the rod constituting a structure essential for the P-ring assembly or may act as a modulator protein for the P-ring assembly.</text>
</comment>
<comment type="subcellular location">
    <subcellularLocation>
        <location evidence="1 4">Periplasm</location>
    </subcellularLocation>
</comment>
<evidence type="ECO:0000259" key="5">
    <source>
        <dbReference type="SMART" id="SM00858"/>
    </source>
</evidence>
<dbReference type="PANTHER" id="PTHR36307:SF1">
    <property type="entry name" value="FLAGELLA BASAL BODY P-RING FORMATION PROTEIN FLGA"/>
    <property type="match status" value="1"/>
</dbReference>
<evidence type="ECO:0000313" key="7">
    <source>
        <dbReference type="Proteomes" id="UP000182882"/>
    </source>
</evidence>